<keyword evidence="3" id="KW-1185">Reference proteome</keyword>
<gene>
    <name evidence="2" type="ORF">GCM10022226_24410</name>
</gene>
<dbReference type="EMBL" id="BAAAZR010000004">
    <property type="protein sequence ID" value="GAA3803743.1"/>
    <property type="molecule type" value="Genomic_DNA"/>
</dbReference>
<dbReference type="NCBIfam" id="TIGR01891">
    <property type="entry name" value="amidohydrolases"/>
    <property type="match status" value="1"/>
</dbReference>
<reference evidence="3" key="1">
    <citation type="journal article" date="2019" name="Int. J. Syst. Evol. Microbiol.">
        <title>The Global Catalogue of Microorganisms (GCM) 10K type strain sequencing project: providing services to taxonomists for standard genome sequencing and annotation.</title>
        <authorList>
            <consortium name="The Broad Institute Genomics Platform"/>
            <consortium name="The Broad Institute Genome Sequencing Center for Infectious Disease"/>
            <person name="Wu L."/>
            <person name="Ma J."/>
        </authorList>
    </citation>
    <scope>NUCLEOTIDE SEQUENCE [LARGE SCALE GENOMIC DNA]</scope>
    <source>
        <strain evidence="3">JCM 16908</strain>
    </source>
</reference>
<dbReference type="SUPFAM" id="SSF55031">
    <property type="entry name" value="Bacterial exopeptidase dimerisation domain"/>
    <property type="match status" value="1"/>
</dbReference>
<dbReference type="InterPro" id="IPR017439">
    <property type="entry name" value="Amidohydrolase"/>
</dbReference>
<feature type="domain" description="Peptidase M20 dimerisation" evidence="1">
    <location>
        <begin position="144"/>
        <end position="234"/>
    </location>
</feature>
<proteinExistence type="predicted"/>
<evidence type="ECO:0000259" key="1">
    <source>
        <dbReference type="Pfam" id="PF07687"/>
    </source>
</evidence>
<protein>
    <submittedName>
        <fullName evidence="2">Amidohydrolase</fullName>
    </submittedName>
</protein>
<comment type="caution">
    <text evidence="2">The sequence shown here is derived from an EMBL/GenBank/DDBJ whole genome shotgun (WGS) entry which is preliminary data.</text>
</comment>
<dbReference type="Pfam" id="PF01546">
    <property type="entry name" value="Peptidase_M20"/>
    <property type="match status" value="1"/>
</dbReference>
<evidence type="ECO:0000313" key="3">
    <source>
        <dbReference type="Proteomes" id="UP001500888"/>
    </source>
</evidence>
<dbReference type="PANTHER" id="PTHR11014">
    <property type="entry name" value="PEPTIDASE M20 FAMILY MEMBER"/>
    <property type="match status" value="1"/>
</dbReference>
<dbReference type="Gene3D" id="3.40.630.10">
    <property type="entry name" value="Zn peptidases"/>
    <property type="match status" value="1"/>
</dbReference>
<dbReference type="Gene3D" id="3.30.70.360">
    <property type="match status" value="1"/>
</dbReference>
<dbReference type="InterPro" id="IPR011650">
    <property type="entry name" value="Peptidase_M20_dimer"/>
</dbReference>
<dbReference type="SUPFAM" id="SSF53187">
    <property type="entry name" value="Zn-dependent exopeptidases"/>
    <property type="match status" value="1"/>
</dbReference>
<dbReference type="Proteomes" id="UP001500888">
    <property type="component" value="Unassembled WGS sequence"/>
</dbReference>
<organism evidence="2 3">
    <name type="scientific">Sphaerisporangium flaviroseum</name>
    <dbReference type="NCBI Taxonomy" id="509199"/>
    <lineage>
        <taxon>Bacteria</taxon>
        <taxon>Bacillati</taxon>
        <taxon>Actinomycetota</taxon>
        <taxon>Actinomycetes</taxon>
        <taxon>Streptosporangiales</taxon>
        <taxon>Streptosporangiaceae</taxon>
        <taxon>Sphaerisporangium</taxon>
    </lineage>
</organism>
<dbReference type="InterPro" id="IPR002933">
    <property type="entry name" value="Peptidase_M20"/>
</dbReference>
<evidence type="ECO:0000313" key="2">
    <source>
        <dbReference type="EMBL" id="GAA3803743.1"/>
    </source>
</evidence>
<dbReference type="Pfam" id="PF07687">
    <property type="entry name" value="M20_dimer"/>
    <property type="match status" value="1"/>
</dbReference>
<sequence>MVRALGTPPSEPIAGTGRLIRIGPADGPCVAVRAELDALPLVETTGVSWAAPAGKMHACGHDVHMAALTALCRAAATVPLPVGLLAVLQPREESLPSGAYDIVRDPAFVGHDVRAVIGAHVQPALAEGTVAAAPGPVNAAVDDFLIRVTGHPGHAAYPHLVRDPILTLAQIIVSMQQIVSRRTDPTHAAVVSVGVLQSGTAPGVVPAEALARGTLRTLSESDRSALRVALTEVVVSTGTAYGCQAEIVFTSGEPALVNDDRLARVAGAHLENAGFSVDTHLRSCGSDDFAFYSEVAPSLMMFVGVDGQPGTGLHHPGFLPGDQAVGDTAKALLAGYLAGCVLVLEGDASTANPHLVHAVGDVE</sequence>
<accession>A0ABP7HW14</accession>
<dbReference type="InterPro" id="IPR036264">
    <property type="entry name" value="Bact_exopeptidase_dim_dom"/>
</dbReference>
<dbReference type="PANTHER" id="PTHR11014:SF63">
    <property type="entry name" value="METALLOPEPTIDASE, PUTATIVE (AFU_ORTHOLOGUE AFUA_6G09600)-RELATED"/>
    <property type="match status" value="1"/>
</dbReference>
<name>A0ABP7HW14_9ACTN</name>